<organism evidence="1 2">
    <name type="scientific">Eumeta variegata</name>
    <name type="common">Bagworm moth</name>
    <name type="synonym">Eumeta japonica</name>
    <dbReference type="NCBI Taxonomy" id="151549"/>
    <lineage>
        <taxon>Eukaryota</taxon>
        <taxon>Metazoa</taxon>
        <taxon>Ecdysozoa</taxon>
        <taxon>Arthropoda</taxon>
        <taxon>Hexapoda</taxon>
        <taxon>Insecta</taxon>
        <taxon>Pterygota</taxon>
        <taxon>Neoptera</taxon>
        <taxon>Endopterygota</taxon>
        <taxon>Lepidoptera</taxon>
        <taxon>Glossata</taxon>
        <taxon>Ditrysia</taxon>
        <taxon>Tineoidea</taxon>
        <taxon>Psychidae</taxon>
        <taxon>Oiketicinae</taxon>
        <taxon>Eumeta</taxon>
    </lineage>
</organism>
<dbReference type="AlphaFoldDB" id="A0A4C1Z7N0"/>
<comment type="caution">
    <text evidence="1">The sequence shown here is derived from an EMBL/GenBank/DDBJ whole genome shotgun (WGS) entry which is preliminary data.</text>
</comment>
<keyword evidence="2" id="KW-1185">Reference proteome</keyword>
<name>A0A4C1Z7N0_EUMVA</name>
<evidence type="ECO:0000313" key="1">
    <source>
        <dbReference type="EMBL" id="GBP84841.1"/>
    </source>
</evidence>
<dbReference type="Proteomes" id="UP000299102">
    <property type="component" value="Unassembled WGS sequence"/>
</dbReference>
<protein>
    <submittedName>
        <fullName evidence="1">Uncharacterized protein</fullName>
    </submittedName>
</protein>
<reference evidence="1 2" key="1">
    <citation type="journal article" date="2019" name="Commun. Biol.">
        <title>The bagworm genome reveals a unique fibroin gene that provides high tensile strength.</title>
        <authorList>
            <person name="Kono N."/>
            <person name="Nakamura H."/>
            <person name="Ohtoshi R."/>
            <person name="Tomita M."/>
            <person name="Numata K."/>
            <person name="Arakawa K."/>
        </authorList>
    </citation>
    <scope>NUCLEOTIDE SEQUENCE [LARGE SCALE GENOMIC DNA]</scope>
</reference>
<sequence>MVLRAAKWRWHARFKCIKRITLVVAAPPFHSICQIGSRSVKQFYFSPSSRQNGRVSSRGRSILPAKRYIGGWRDTPFAGKMPSVHEVITSTRQELNATSLADLMMELEGGHRNSVIKRRDHIEFRLVFNDAKEETKKEGSGGGTNNGISLCHYGSTFQAFLQQTSIRHNARKQRPLDQYK</sequence>
<proteinExistence type="predicted"/>
<accession>A0A4C1Z7N0</accession>
<dbReference type="OrthoDB" id="7326421at2759"/>
<gene>
    <name evidence="1" type="ORF">EVAR_69417_1</name>
</gene>
<evidence type="ECO:0000313" key="2">
    <source>
        <dbReference type="Proteomes" id="UP000299102"/>
    </source>
</evidence>
<dbReference type="EMBL" id="BGZK01001701">
    <property type="protein sequence ID" value="GBP84841.1"/>
    <property type="molecule type" value="Genomic_DNA"/>
</dbReference>